<proteinExistence type="predicted"/>
<dbReference type="InterPro" id="IPR018958">
    <property type="entry name" value="Knr4/Smi1-like_dom"/>
</dbReference>
<dbReference type="InterPro" id="IPR037883">
    <property type="entry name" value="Knr4/Smi1-like_sf"/>
</dbReference>
<reference evidence="3 4" key="1">
    <citation type="submission" date="2018-11" db="EMBL/GenBank/DDBJ databases">
        <title>Whole genome sequence of Streptomyces paromomycinus NBRC 15454(T).</title>
        <authorList>
            <person name="Komaki H."/>
            <person name="Tamura T."/>
        </authorList>
    </citation>
    <scope>NUCLEOTIDE SEQUENCE [LARGE SCALE GENOMIC DNA]</scope>
    <source>
        <strain evidence="3 4">NBRC 15454</strain>
    </source>
</reference>
<protein>
    <recommendedName>
        <fullName evidence="2">Knr4/Smi1-like domain-containing protein</fullName>
    </recommendedName>
</protein>
<feature type="compositionally biased region" description="Basic residues" evidence="1">
    <location>
        <begin position="1"/>
        <end position="12"/>
    </location>
</feature>
<feature type="region of interest" description="Disordered" evidence="1">
    <location>
        <begin position="1"/>
        <end position="80"/>
    </location>
</feature>
<evidence type="ECO:0000313" key="4">
    <source>
        <dbReference type="Proteomes" id="UP000286746"/>
    </source>
</evidence>
<accession>A0A401VVD8</accession>
<keyword evidence="4" id="KW-1185">Reference proteome</keyword>
<gene>
    <name evidence="3" type="ORF">GKJPGBOP_00669</name>
</gene>
<dbReference type="Proteomes" id="UP000286746">
    <property type="component" value="Unassembled WGS sequence"/>
</dbReference>
<name>A0A401VVD8_STREY</name>
<dbReference type="EMBL" id="BHZD01000001">
    <property type="protein sequence ID" value="GCD41016.1"/>
    <property type="molecule type" value="Genomic_DNA"/>
</dbReference>
<evidence type="ECO:0000259" key="2">
    <source>
        <dbReference type="SMART" id="SM00860"/>
    </source>
</evidence>
<evidence type="ECO:0000313" key="3">
    <source>
        <dbReference type="EMBL" id="GCD41016.1"/>
    </source>
</evidence>
<dbReference type="AlphaFoldDB" id="A0A401VVD8"/>
<organism evidence="3 4">
    <name type="scientific">Streptomyces paromomycinus</name>
    <name type="common">Streptomyces rimosus subsp. paromomycinus</name>
    <dbReference type="NCBI Taxonomy" id="92743"/>
    <lineage>
        <taxon>Bacteria</taxon>
        <taxon>Bacillati</taxon>
        <taxon>Actinomycetota</taxon>
        <taxon>Actinomycetes</taxon>
        <taxon>Kitasatosporales</taxon>
        <taxon>Streptomycetaceae</taxon>
        <taxon>Streptomyces</taxon>
    </lineage>
</organism>
<sequence length="321" mass="34315">MAGHRPPPRPPRHPSASAEHPQLGVRTAAVTRLDAPPESLDRLLAADGPAAGLTAPAGMDADRPPVAAPEPLGLQQPVGPGRPDRYGAVALRLFEVLDTGPDGGELQAQPGLQGAEARQVRGQFAHAFESSCLRYGRRMGNWREDGVRARIQEMAARDPDRERFGAGTHRYALAPRLPEAEIRAFEESHGIALPAEYRSFVAVVGNGPAGPGHGLLPLTVPRPEADEEWAVDDAWAEDRLPGRLAEPFPLTAPLPGRIGAPDDALTRGTLVLAEQGCGSFDRLVLNGPYTGEIWRIDPDRGGFVPVSPGFRAWCTDWLAGP</sequence>
<evidence type="ECO:0000256" key="1">
    <source>
        <dbReference type="SAM" id="MobiDB-lite"/>
    </source>
</evidence>
<feature type="domain" description="Knr4/Smi1-like" evidence="2">
    <location>
        <begin position="176"/>
        <end position="320"/>
    </location>
</feature>
<comment type="caution">
    <text evidence="3">The sequence shown here is derived from an EMBL/GenBank/DDBJ whole genome shotgun (WGS) entry which is preliminary data.</text>
</comment>
<dbReference type="SUPFAM" id="SSF160631">
    <property type="entry name" value="SMI1/KNR4-like"/>
    <property type="match status" value="1"/>
</dbReference>
<dbReference type="SMART" id="SM00860">
    <property type="entry name" value="SMI1_KNR4"/>
    <property type="match status" value="1"/>
</dbReference>